<sequence length="2699" mass="304499">MSSSSSGGKGSSTQLMLKEVERALCTLDEKKLAPTDEACLEAQESLRRHVCDQTNARLTDLDKVAGELAKDSTAPGQSQVILDFLVFLMNRNPITFASSLGHSSFEPQQEKLEDDYSICRDLNRWLLSRLLRILSDYRCKSIHDKVCNVVLQLLKILRAKVLPVFKEVFLELLEILGRLLQISSGAFSHGSIESLEEPLQVEVFPSQPEKERRSTETKGGSYDFTATFVDTKPVQLQQFTSCFSLHLNLSKILFDVVKSGGIVGLRESGFIWALVCCQLEQAHFPLKQVSLDIMGSLLEQRNFPPDELSDYFSDLLVGILSLILEQTEDLQKYEGQADLERSLATCLNVLFAENSNGRPSICLPASIIDAFLEVIGQKLQIFGVNSIITGDLQEALAQVIVYLTTHIPTGYSSDPSLKASFMRSVSQFTVAQIGSSDKAEVFGMCLVGIIQEEFSGCDTPSQDMAATSVEGVPSLLPALPSESSDVSGDEKIEKKSRLSLARNLKKDDSSSSSSSSENTSKQECFQDMTKHSSTLQMLKSKVNLLCQNIPTESKTDVMKSVQGVHVGLAVIQRCSVIVDEMRSTQNPEVPAKSSKMWKHHLLSWFTLEELSLMTEYLVGVLEKSKELEKKDFSKLYTLVAECAGLLISISDGIRFFPAINQECVWILSLPWLQLHSSWMDLNIQGNLTTKEVDSFSKAVDEKIDKSCMEGCLHYLALFPKETSPKWRLSILRTALYDDSADIVAAGIKLFPYFLFHLGSNYNHLLQELIVPYIEGCPDAVAECMATSIGPILCVLNRQCFLKRSASCKSKTYSALPEVCCAVCSGRETPSDHIQAGVVSPFLVLLSRNQTIKLAFIKNFGRIFGHLDLQHKNTSVSKLISACMNLGSDPNQEVRTAFRSNIKFLVNNGKPCNKHNIEEVVSKLKAVFFDGKAHRDYRLEESVVHMLGELGKVGNDELLLVVIISLLDSLLSSSNLVKSAASLQLKDVASAKSSTLPALFKKFRSQICKFVVESMEDAVQRKKDDIKWIPDTIAPTFEFVDTKTFLSRNLDMLLPSLVKKASEESSLILRALGRLLEMKHTEMLVMNFKYVFSFLVRNCSKNELEKALMYVHRETEFDFSSLLRIDYQSFHNELLLHLSQNYTKVFSGLAMLAAKDSNYKGPRPINTPEDMADFLQPRLLGILAFFDSQLLNSHTPLEDRKLALESLVCIMRLMGPKHITGVRVKIMTTLKIGLRYKDHGFQLLSCRAWDCYVRSVEPSALGPMLSQIIVTLLPLLQELPTQVSAIFRFLIVENQEKFCGHFRELYFMPKLSELDEINQVLEQYRDHQSSQPDVRTQLREAMKGVAHDSVDVRVHALSNLRDLLYANQSSLHEFVMGSEDVDSIITELISVLLSGCWDSNPEAQSLFGECLGALGAVDPGRLDLATSSKKQHKSKVYTNVDDINFAYDLISELARGFLAAADTRAQDCSAYAIQEMLQIYECSNSPSSSGHQLWQKFPQHIQEILTPLLYTKYVPSHSSSFSSNVPKPIYRSAKGSTYKDWVCYWAGYLVNQVKQEKASRVFSACRVIIKHDINTALFLLPYLLQHVIIDSEPDVREEIQHEVLAVLQHAEKSDNLKGSEESHLSAQTVFSVLDHFTKWKQQRAQELMTFAKSQSKGGGAKAASIDQDKGIQSVTIFLRQIPQDVLARASFQCRAYARALMHLEAHLKSEDGNFQNHLAFLKKVYVALDEPDGVLGVSATRQEKPSLSDQILDHESTGKLGEAQACYEQAIKLEPDHLGNHEGLLKSLMDLGQLNTALVLVNGVLADKPQLTPQLNAYRVEACWKLSRWDSLETHLQTEKKSSTDWKVGLGQILLAAKNKNLTEFQEQLQIVRSSQMGPLSAASMEKGSYQRGYEFITRLHMLSDLERGIKQLVTFDHEGKSDLPQPTVDEGYLLEWNKRLAITQASFRVQEPLLCMQRIILGLSNQRNHSLVKQEIGKTWLNSAKVARKANQMQTAYSFLLNASQYSLPEFCLEKAKWLWNKGEGHQALICLQKGVKEHFSSSKSQQDPNQRAAHAKALLLIGRCMEDTAKFESNSVMKQYKEVVDIHPEWEDGHFYMAKYYDRLMLSFTDRPEKGGEFVLHVIKNFGQSLCYGNQHIYQSMPRLLSHWLDYGAYVADLEKGKARTKSDKLENSKSILHRLNKMIEDITGRLAPYQFLTSFSQLISRICHAHPAVFQQLMEIIANVIVKFPQQAVWMSMAVSKSTHQMRQQRCREIFSRAIELDKSLQKFVQDATKLTDRLLELCNKVVDRDCNLLSINKDFRSLKRLVTDKNFSQIIVPLQSLMTVTLPSTQTPHKRHDPFPASAVYICGFDDGVEVLSSLQQPKKIGIQGNDGRVYVMLCKPKDDLRKDNRLMEVNGIINKCLMKDADARWRQLHIRTYAVIPLNEECGLIEWVPNTSGLRHVLTRIYRQKGIYLSSQEIKALFPQQSEKLETKLMLFKEKLLPKFPPVFGEWFLKTFPDPTSWYLSRLAFARTAAVMSMVGYILGLGDRHGENILMDSIRGDCVHVDFNCLFNKGETFDWPERVPFRLTHNMLDGMGPLGFEGVFRRACEVTMTVMRDQKDPLMSVLKTLIYDPLVEWSKPSRSRTTALTESGEINNEKAQVHVRDIEQRLQGILKSKNKTRGLPLSIEGHVDHLIREATDPKNLCQMYVGWASYL</sequence>
<evidence type="ECO:0000256" key="13">
    <source>
        <dbReference type="SAM" id="MobiDB-lite"/>
    </source>
</evidence>
<dbReference type="SMART" id="SM01343">
    <property type="entry name" value="FATC"/>
    <property type="match status" value="1"/>
</dbReference>
<evidence type="ECO:0000256" key="7">
    <source>
        <dbReference type="ARBA" id="ARBA00022763"/>
    </source>
</evidence>
<keyword evidence="9" id="KW-0067">ATP-binding</keyword>
<dbReference type="Pfam" id="PF02259">
    <property type="entry name" value="FAT"/>
    <property type="match status" value="1"/>
</dbReference>
<dbReference type="Pfam" id="PF25030">
    <property type="entry name" value="M-HEAT_ATR"/>
    <property type="match status" value="1"/>
</dbReference>
<keyword evidence="5" id="KW-0808">Transferase</keyword>
<dbReference type="InterPro" id="IPR011009">
    <property type="entry name" value="Kinase-like_dom_sf"/>
</dbReference>
<dbReference type="FunFam" id="1.10.1070.11:FF:000009">
    <property type="entry name" value="Putative serine/threonine-protein kinase ATR"/>
    <property type="match status" value="1"/>
</dbReference>
<evidence type="ECO:0000259" key="14">
    <source>
        <dbReference type="PROSITE" id="PS50290"/>
    </source>
</evidence>
<dbReference type="Proteomes" id="UP001152320">
    <property type="component" value="Chromosome 14"/>
</dbReference>
<evidence type="ECO:0000259" key="16">
    <source>
        <dbReference type="PROSITE" id="PS51190"/>
    </source>
</evidence>
<evidence type="ECO:0000256" key="12">
    <source>
        <dbReference type="ARBA" id="ARBA00024420"/>
    </source>
</evidence>
<dbReference type="GO" id="GO:0006281">
    <property type="term" value="P:DNA repair"/>
    <property type="evidence" value="ECO:0007669"/>
    <property type="project" value="UniProtKB-KW"/>
</dbReference>
<dbReference type="SMART" id="SM00802">
    <property type="entry name" value="UME"/>
    <property type="match status" value="1"/>
</dbReference>
<dbReference type="Gene3D" id="1.25.10.10">
    <property type="entry name" value="Leucine-rich Repeat Variant"/>
    <property type="match status" value="2"/>
</dbReference>
<dbReference type="PROSITE" id="PS51189">
    <property type="entry name" value="FAT"/>
    <property type="match status" value="1"/>
</dbReference>
<dbReference type="InterPro" id="IPR056802">
    <property type="entry name" value="ATR-like_M-HEAT"/>
</dbReference>
<evidence type="ECO:0000256" key="5">
    <source>
        <dbReference type="ARBA" id="ARBA00022679"/>
    </source>
</evidence>
<comment type="similarity">
    <text evidence="2">Belongs to the PI3/PI4-kinase family. ATM subfamily.</text>
</comment>
<comment type="subcellular location">
    <subcellularLocation>
        <location evidence="1">Nucleus</location>
    </subcellularLocation>
</comment>
<dbReference type="Gene3D" id="1.25.40.10">
    <property type="entry name" value="Tetratricopeptide repeat domain"/>
    <property type="match status" value="1"/>
</dbReference>
<dbReference type="Gene3D" id="1.10.1070.11">
    <property type="entry name" value="Phosphatidylinositol 3-/4-kinase, catalytic domain"/>
    <property type="match status" value="1"/>
</dbReference>
<dbReference type="PROSITE" id="PS50290">
    <property type="entry name" value="PI3_4_KINASE_3"/>
    <property type="match status" value="1"/>
</dbReference>
<dbReference type="InterPro" id="IPR016024">
    <property type="entry name" value="ARM-type_fold"/>
</dbReference>
<evidence type="ECO:0000313" key="17">
    <source>
        <dbReference type="EMBL" id="KAJ8029668.1"/>
    </source>
</evidence>
<evidence type="ECO:0000256" key="8">
    <source>
        <dbReference type="ARBA" id="ARBA00022777"/>
    </source>
</evidence>
<accession>A0A9Q1H1G0</accession>
<dbReference type="Pfam" id="PF25032">
    <property type="entry name" value="N-HEAT_ATR"/>
    <property type="match status" value="1"/>
</dbReference>
<keyword evidence="4" id="KW-0723">Serine/threonine-protein kinase</keyword>
<comment type="caution">
    <text evidence="17">The sequence shown here is derived from an EMBL/GenBank/DDBJ whole genome shotgun (WGS) entry which is preliminary data.</text>
</comment>
<dbReference type="GO" id="GO:0004674">
    <property type="term" value="F:protein serine/threonine kinase activity"/>
    <property type="evidence" value="ECO:0007669"/>
    <property type="project" value="UniProtKB-KW"/>
</dbReference>
<dbReference type="Pfam" id="PF02260">
    <property type="entry name" value="FATC"/>
    <property type="match status" value="1"/>
</dbReference>
<keyword evidence="18" id="KW-1185">Reference proteome</keyword>
<dbReference type="SUPFAM" id="SSF48371">
    <property type="entry name" value="ARM repeat"/>
    <property type="match status" value="2"/>
</dbReference>
<proteinExistence type="inferred from homology"/>
<dbReference type="PANTHER" id="PTHR11139:SF69">
    <property type="entry name" value="SERINE_THREONINE-PROTEIN KINASE ATR"/>
    <property type="match status" value="1"/>
</dbReference>
<dbReference type="EMBL" id="JAIZAY010000014">
    <property type="protein sequence ID" value="KAJ8029668.1"/>
    <property type="molecule type" value="Genomic_DNA"/>
</dbReference>
<evidence type="ECO:0000256" key="9">
    <source>
        <dbReference type="ARBA" id="ARBA00022840"/>
    </source>
</evidence>
<dbReference type="InterPro" id="IPR050517">
    <property type="entry name" value="DDR_Repair_Kinase"/>
</dbReference>
<evidence type="ECO:0000313" key="18">
    <source>
        <dbReference type="Proteomes" id="UP001152320"/>
    </source>
</evidence>
<dbReference type="CDD" id="cd00892">
    <property type="entry name" value="PIKKc_ATR"/>
    <property type="match status" value="1"/>
</dbReference>
<name>A0A9Q1H1G0_HOLLE</name>
<dbReference type="InterPro" id="IPR014009">
    <property type="entry name" value="PIK_FAT"/>
</dbReference>
<dbReference type="GO" id="GO:0000723">
    <property type="term" value="P:telomere maintenance"/>
    <property type="evidence" value="ECO:0007669"/>
    <property type="project" value="TreeGrafter"/>
</dbReference>
<organism evidence="17 18">
    <name type="scientific">Holothuria leucospilota</name>
    <name type="common">Black long sea cucumber</name>
    <name type="synonym">Mertensiothuria leucospilota</name>
    <dbReference type="NCBI Taxonomy" id="206669"/>
    <lineage>
        <taxon>Eukaryota</taxon>
        <taxon>Metazoa</taxon>
        <taxon>Echinodermata</taxon>
        <taxon>Eleutherozoa</taxon>
        <taxon>Echinozoa</taxon>
        <taxon>Holothuroidea</taxon>
        <taxon>Aspidochirotacea</taxon>
        <taxon>Aspidochirotida</taxon>
        <taxon>Holothuriidae</taxon>
        <taxon>Holothuria</taxon>
    </lineage>
</organism>
<dbReference type="InterPro" id="IPR011990">
    <property type="entry name" value="TPR-like_helical_dom_sf"/>
</dbReference>
<keyword evidence="7" id="KW-0227">DNA damage</keyword>
<dbReference type="PANTHER" id="PTHR11139">
    <property type="entry name" value="ATAXIA TELANGIECTASIA MUTATED ATM -RELATED"/>
    <property type="match status" value="1"/>
</dbReference>
<dbReference type="GO" id="GO:0005634">
    <property type="term" value="C:nucleus"/>
    <property type="evidence" value="ECO:0007669"/>
    <property type="project" value="UniProtKB-SubCell"/>
</dbReference>
<keyword evidence="8 17" id="KW-0418">Kinase</keyword>
<keyword evidence="11" id="KW-0539">Nucleus</keyword>
<evidence type="ECO:0000256" key="6">
    <source>
        <dbReference type="ARBA" id="ARBA00022741"/>
    </source>
</evidence>
<evidence type="ECO:0000256" key="1">
    <source>
        <dbReference type="ARBA" id="ARBA00004123"/>
    </source>
</evidence>
<dbReference type="InterPro" id="IPR000403">
    <property type="entry name" value="PI3/4_kinase_cat_dom"/>
</dbReference>
<dbReference type="PROSITE" id="PS00916">
    <property type="entry name" value="PI3_4_KINASE_2"/>
    <property type="match status" value="1"/>
</dbReference>
<protein>
    <recommendedName>
        <fullName evidence="12">Serine/threonine-protein kinase ATR</fullName>
        <ecNumber evidence="3">2.7.11.1</ecNumber>
    </recommendedName>
</protein>
<keyword evidence="10" id="KW-0234">DNA repair</keyword>
<dbReference type="GO" id="GO:0005694">
    <property type="term" value="C:chromosome"/>
    <property type="evidence" value="ECO:0007669"/>
    <property type="project" value="TreeGrafter"/>
</dbReference>
<gene>
    <name evidence="17" type="ORF">HOLleu_29119</name>
</gene>
<evidence type="ECO:0000256" key="11">
    <source>
        <dbReference type="ARBA" id="ARBA00023242"/>
    </source>
</evidence>
<dbReference type="Pfam" id="PF08064">
    <property type="entry name" value="UME"/>
    <property type="match status" value="1"/>
</dbReference>
<reference evidence="17" key="1">
    <citation type="submission" date="2021-10" db="EMBL/GenBank/DDBJ databases">
        <title>Tropical sea cucumber genome reveals ecological adaptation and Cuvierian tubules defense mechanism.</title>
        <authorList>
            <person name="Chen T."/>
        </authorList>
    </citation>
    <scope>NUCLEOTIDE SEQUENCE</scope>
    <source>
        <strain evidence="17">Nanhai2018</strain>
        <tissue evidence="17">Muscle</tissue>
    </source>
</reference>
<evidence type="ECO:0000256" key="3">
    <source>
        <dbReference type="ARBA" id="ARBA00012513"/>
    </source>
</evidence>
<evidence type="ECO:0000256" key="4">
    <source>
        <dbReference type="ARBA" id="ARBA00022527"/>
    </source>
</evidence>
<dbReference type="SUPFAM" id="SSF48452">
    <property type="entry name" value="TPR-like"/>
    <property type="match status" value="1"/>
</dbReference>
<dbReference type="InterPro" id="IPR003151">
    <property type="entry name" value="PIK-rel_kinase_FAT"/>
</dbReference>
<dbReference type="InterPro" id="IPR057564">
    <property type="entry name" value="HEAT_ATR"/>
</dbReference>
<dbReference type="InterPro" id="IPR018936">
    <property type="entry name" value="PI3/4_kinase_CS"/>
</dbReference>
<dbReference type="Gene3D" id="3.30.1010.10">
    <property type="entry name" value="Phosphatidylinositol 3-kinase Catalytic Subunit, Chain A, domain 4"/>
    <property type="match status" value="1"/>
</dbReference>
<feature type="domain" description="FAT" evidence="15">
    <location>
        <begin position="1684"/>
        <end position="2244"/>
    </location>
</feature>
<dbReference type="InterPro" id="IPR036940">
    <property type="entry name" value="PI3/4_kinase_cat_sf"/>
</dbReference>
<feature type="domain" description="FATC" evidence="16">
    <location>
        <begin position="2667"/>
        <end position="2699"/>
    </location>
</feature>
<dbReference type="SUPFAM" id="SSF56112">
    <property type="entry name" value="Protein kinase-like (PK-like)"/>
    <property type="match status" value="1"/>
</dbReference>
<dbReference type="OrthoDB" id="381190at2759"/>
<dbReference type="EC" id="2.7.11.1" evidence="3"/>
<feature type="region of interest" description="Disordered" evidence="13">
    <location>
        <begin position="478"/>
        <end position="525"/>
    </location>
</feature>
<keyword evidence="6" id="KW-0547">Nucleotide-binding</keyword>
<evidence type="ECO:0000256" key="2">
    <source>
        <dbReference type="ARBA" id="ARBA00010769"/>
    </source>
</evidence>
<dbReference type="Pfam" id="PF00454">
    <property type="entry name" value="PI3_PI4_kinase"/>
    <property type="match status" value="1"/>
</dbReference>
<dbReference type="InterPro" id="IPR003152">
    <property type="entry name" value="FATC_dom"/>
</dbReference>
<dbReference type="FunFam" id="3.30.1010.10:FF:000011">
    <property type="entry name" value="serine/threonine-protein kinase ATR"/>
    <property type="match status" value="1"/>
</dbReference>
<dbReference type="PROSITE" id="PS51190">
    <property type="entry name" value="FATC"/>
    <property type="match status" value="1"/>
</dbReference>
<feature type="domain" description="PI3K/PI4K catalytic" evidence="14">
    <location>
        <begin position="2352"/>
        <end position="2659"/>
    </location>
</feature>
<dbReference type="SMART" id="SM00146">
    <property type="entry name" value="PI3Kc"/>
    <property type="match status" value="1"/>
</dbReference>
<dbReference type="InterPro" id="IPR012993">
    <property type="entry name" value="UME"/>
</dbReference>
<evidence type="ECO:0000259" key="15">
    <source>
        <dbReference type="PROSITE" id="PS51189"/>
    </source>
</evidence>
<dbReference type="InterPro" id="IPR056803">
    <property type="entry name" value="ATR-like_N-HEAT"/>
</dbReference>
<dbReference type="Pfam" id="PF23593">
    <property type="entry name" value="HEAT_ATR"/>
    <property type="match status" value="1"/>
</dbReference>
<dbReference type="InterPro" id="IPR011989">
    <property type="entry name" value="ARM-like"/>
</dbReference>
<evidence type="ECO:0000256" key="10">
    <source>
        <dbReference type="ARBA" id="ARBA00023204"/>
    </source>
</evidence>
<dbReference type="GO" id="GO:0000077">
    <property type="term" value="P:DNA damage checkpoint signaling"/>
    <property type="evidence" value="ECO:0007669"/>
    <property type="project" value="TreeGrafter"/>
</dbReference>
<dbReference type="GO" id="GO:0005524">
    <property type="term" value="F:ATP binding"/>
    <property type="evidence" value="ECO:0007669"/>
    <property type="project" value="UniProtKB-KW"/>
</dbReference>